<proteinExistence type="predicted"/>
<dbReference type="Proteomes" id="UP000288758">
    <property type="component" value="Chromosome"/>
</dbReference>
<evidence type="ECO:0000313" key="2">
    <source>
        <dbReference type="EMBL" id="QAT89012.1"/>
    </source>
</evidence>
<feature type="coiled-coil region" evidence="1">
    <location>
        <begin position="127"/>
        <end position="154"/>
    </location>
</feature>
<evidence type="ECO:0000256" key="1">
    <source>
        <dbReference type="SAM" id="Coils"/>
    </source>
</evidence>
<organism evidence="2 3">
    <name type="scientific">Corallococcus coralloides</name>
    <name type="common">Myxococcus coralloides</name>
    <dbReference type="NCBI Taxonomy" id="184914"/>
    <lineage>
        <taxon>Bacteria</taxon>
        <taxon>Pseudomonadati</taxon>
        <taxon>Myxococcota</taxon>
        <taxon>Myxococcia</taxon>
        <taxon>Myxococcales</taxon>
        <taxon>Cystobacterineae</taxon>
        <taxon>Myxococcaceae</taxon>
        <taxon>Corallococcus</taxon>
    </lineage>
</organism>
<evidence type="ECO:0000313" key="3">
    <source>
        <dbReference type="Proteomes" id="UP000288758"/>
    </source>
</evidence>
<evidence type="ECO:0008006" key="4">
    <source>
        <dbReference type="Google" id="ProtNLM"/>
    </source>
</evidence>
<name>A0A410S4F2_CORCK</name>
<dbReference type="EMBL" id="CP034669">
    <property type="protein sequence ID" value="QAT89012.1"/>
    <property type="molecule type" value="Genomic_DNA"/>
</dbReference>
<sequence>MLLAGAAVAEEREHAVIRTLFLPEQSEAAPQRIYVKGQVVTVLRFEQDVAPLRVRLVGGEGRFEPVGVVGRKVVLEPRRDLDPDEGFSLLVTLSDDREVPFLLRPPGRREHGSADQQLNVYKDRDGYEAMASALVDSEKENRTLRAENERLHKEEVSEDHALAALLTTGAVAQTPFDIADHFSGEDDDTALDGTVYQGTGKAAVVFKVKNLTARRPWSMSSVRLVGKADAKERALAVRSSATTIEPGTSGVIGLVVDGSAFVDGGTLTSLYLELYRHDGLRQAVVELSPSLLGK</sequence>
<dbReference type="InterPro" id="IPR011754">
    <property type="entry name" value="Mxa_paralog_2268"/>
</dbReference>
<gene>
    <name evidence="2" type="ORF">EJ065_7490</name>
</gene>
<protein>
    <recommendedName>
        <fullName evidence="4">DUF2381 family protein</fullName>
    </recommendedName>
</protein>
<reference evidence="2 3" key="1">
    <citation type="submission" date="2018-12" db="EMBL/GenBank/DDBJ databases">
        <title>Complete Genome Sequence of the Corallopyronin A producing Myxobacterium Corallococcus coralloides B035.</title>
        <authorList>
            <person name="Bouhired S.M."/>
            <person name="Rupp O."/>
            <person name="Blom J."/>
            <person name="Schaeberle T.F."/>
            <person name="Kehraus S."/>
            <person name="Schiefer A."/>
            <person name="Pfarr K."/>
            <person name="Goesmann A."/>
            <person name="Hoerauf A."/>
            <person name="Koenig G.M."/>
        </authorList>
    </citation>
    <scope>NUCLEOTIDE SEQUENCE [LARGE SCALE GENOMIC DNA]</scope>
    <source>
        <strain evidence="2 3">B035</strain>
    </source>
</reference>
<keyword evidence="1" id="KW-0175">Coiled coil</keyword>
<dbReference type="AlphaFoldDB" id="A0A410S4F2"/>
<dbReference type="Pfam" id="PF09544">
    <property type="entry name" value="DUF2381"/>
    <property type="match status" value="1"/>
</dbReference>
<accession>A0A410S4F2</accession>